<sequence length="315" mass="33645">MTFPYEEFDVSDVHTYALKSRHSKARFSDFARPYEPGTGVTGLLDSLPNILASADFVEVVKTLKRTREAEDGIVWGLGAHIVKTGLSPVIIDLMERGFVSAIATNGAGMIHDFEVAIAGATSEEVDESLDSGKFGMADETGRVLNEEIAKGVTNGLGIGQAVGEYLLNLHPPFERVSIFASAARLNIPVTVHVAIGTDVIHMHPAASGEALGAGSLKDFYYFVSSVSRLANGVYLNCGSAVLLPEVFLKAVSLVRNRGVSLANLTTVNLDFLRQYRPQTNVVKRPTSASGRGISLVGHHEILVPLLAAALIESVT</sequence>
<protein>
    <submittedName>
        <fullName evidence="1">Uncharacterized protein</fullName>
    </submittedName>
</protein>
<reference evidence="1" key="1">
    <citation type="submission" date="2018-05" db="EMBL/GenBank/DDBJ databases">
        <authorList>
            <person name="Lanie J.A."/>
            <person name="Ng W.-L."/>
            <person name="Kazmierczak K.M."/>
            <person name="Andrzejewski T.M."/>
            <person name="Davidsen T.M."/>
            <person name="Wayne K.J."/>
            <person name="Tettelin H."/>
            <person name="Glass J.I."/>
            <person name="Rusch D."/>
            <person name="Podicherti R."/>
            <person name="Tsui H.-C.T."/>
            <person name="Winkler M.E."/>
        </authorList>
    </citation>
    <scope>NUCLEOTIDE SEQUENCE</scope>
</reference>
<organism evidence="1">
    <name type="scientific">marine metagenome</name>
    <dbReference type="NCBI Taxonomy" id="408172"/>
    <lineage>
        <taxon>unclassified sequences</taxon>
        <taxon>metagenomes</taxon>
        <taxon>ecological metagenomes</taxon>
    </lineage>
</organism>
<accession>A0A382DDV2</accession>
<dbReference type="Gene3D" id="3.40.50.10690">
    <property type="entry name" value="putative lor/sdh protein like domains"/>
    <property type="match status" value="1"/>
</dbReference>
<dbReference type="SUPFAM" id="SSF52467">
    <property type="entry name" value="DHS-like NAD/FAD-binding domain"/>
    <property type="match status" value="1"/>
</dbReference>
<gene>
    <name evidence="1" type="ORF">METZ01_LOCUS189432</name>
</gene>
<name>A0A382DDV2_9ZZZZ</name>
<dbReference type="InterPro" id="IPR002773">
    <property type="entry name" value="Deoxyhypusine_synthase"/>
</dbReference>
<dbReference type="Pfam" id="PF01916">
    <property type="entry name" value="DS"/>
    <property type="match status" value="1"/>
</dbReference>
<dbReference type="AlphaFoldDB" id="A0A382DDV2"/>
<dbReference type="EMBL" id="UINC01038896">
    <property type="protein sequence ID" value="SVB36578.1"/>
    <property type="molecule type" value="Genomic_DNA"/>
</dbReference>
<evidence type="ECO:0000313" key="1">
    <source>
        <dbReference type="EMBL" id="SVB36578.1"/>
    </source>
</evidence>
<proteinExistence type="predicted"/>
<dbReference type="InterPro" id="IPR029035">
    <property type="entry name" value="DHS-like_NAD/FAD-binding_dom"/>
</dbReference>